<keyword evidence="2" id="KW-1185">Reference proteome</keyword>
<protein>
    <submittedName>
        <fullName evidence="1">Uncharacterized protein</fullName>
    </submittedName>
</protein>
<dbReference type="EMBL" id="CM004401">
    <property type="protein sequence ID" value="KAG8637783.1"/>
    <property type="molecule type" value="Genomic_DNA"/>
</dbReference>
<evidence type="ECO:0000313" key="2">
    <source>
        <dbReference type="Proteomes" id="UP000091857"/>
    </source>
</evidence>
<dbReference type="Proteomes" id="UP000091857">
    <property type="component" value="Chromosome 15"/>
</dbReference>
<accession>A0ACB7GBV5</accession>
<reference evidence="2" key="1">
    <citation type="journal article" date="2016" name="Nat. Biotechnol.">
        <title>Sequencing wild and cultivated cassava and related species reveals extensive interspecific hybridization and genetic diversity.</title>
        <authorList>
            <person name="Bredeson J.V."/>
            <person name="Lyons J.B."/>
            <person name="Prochnik S.E."/>
            <person name="Wu G.A."/>
            <person name="Ha C.M."/>
            <person name="Edsinger-Gonzales E."/>
            <person name="Grimwood J."/>
            <person name="Schmutz J."/>
            <person name="Rabbi I.Y."/>
            <person name="Egesi C."/>
            <person name="Nauluvula P."/>
            <person name="Lebot V."/>
            <person name="Ndunguru J."/>
            <person name="Mkamilo G."/>
            <person name="Bart R.S."/>
            <person name="Setter T.L."/>
            <person name="Gleadow R.M."/>
            <person name="Kulakow P."/>
            <person name="Ferguson M.E."/>
            <person name="Rounsley S."/>
            <person name="Rokhsar D.S."/>
        </authorList>
    </citation>
    <scope>NUCLEOTIDE SEQUENCE [LARGE SCALE GENOMIC DNA]</scope>
    <source>
        <strain evidence="2">cv. AM560-2</strain>
    </source>
</reference>
<organism evidence="1 2">
    <name type="scientific">Manihot esculenta</name>
    <name type="common">Cassava</name>
    <name type="synonym">Jatropha manihot</name>
    <dbReference type="NCBI Taxonomy" id="3983"/>
    <lineage>
        <taxon>Eukaryota</taxon>
        <taxon>Viridiplantae</taxon>
        <taxon>Streptophyta</taxon>
        <taxon>Embryophyta</taxon>
        <taxon>Tracheophyta</taxon>
        <taxon>Spermatophyta</taxon>
        <taxon>Magnoliopsida</taxon>
        <taxon>eudicotyledons</taxon>
        <taxon>Gunneridae</taxon>
        <taxon>Pentapetalae</taxon>
        <taxon>rosids</taxon>
        <taxon>fabids</taxon>
        <taxon>Malpighiales</taxon>
        <taxon>Euphorbiaceae</taxon>
        <taxon>Crotonoideae</taxon>
        <taxon>Manihoteae</taxon>
        <taxon>Manihot</taxon>
    </lineage>
</organism>
<name>A0ACB7GBV5_MANES</name>
<sequence length="675" mass="76246">MRSLKDGLRCQLQSIKVGFTLPIFTSNQLINLYSNHGLIREAQNLFDEMPDRNVFSWNALISAHIKARNLSQAKLIFESTSVRDLVTYNSILSGYVSADGYETYALELFIEMLRDRYKIGMDEFTFTTMVNLFAKLSMLSYGRQVHSYMIKTANDINRFALSSLINMYSKCGSFQAAREMFNGGEEVADIISKNSMVAACCREGEMDLALNLFWRESEFNDTVSWNTLISGFAQNGYEEESLKLFVCMMDNGVKCNERTFASLLSACSALKNLKLGKEIHAWVLRNGLGLNPFMESGLIDVYCKCGNMKYAEAMHLASRIESSCFVTSMIVGYSSQGNMVKARKLFDSLDEKNAIIWTALFTGYVKLQQCEAVFELFIEFRSKELTVPDDLIIVSLLGACALQAALSPGKEIHGYVLRMGILMDKKMATAVVDMYSKCGSITYAENTFQKVTERDSVLYNVMIAGYAHHGHENEAIQLFQEMLEKGIKPNEVTYVALLSACRHRGLVDLGEKFFNSMTDKHSISPEIDHYTCMIDLYGRANQLEKALSLMKKIPIEQQDATILGAFLNACRLNRNAELAKQVEENLLKIESKNGARYVQLANVYAAEGNWVEMRRIRKQMRGNKAKRFAGCSWVYLENGVHVFTSGDRTHRNAYSIYSMLACLNTELYEISGVIC</sequence>
<proteinExistence type="predicted"/>
<comment type="caution">
    <text evidence="1">The sequence shown here is derived from an EMBL/GenBank/DDBJ whole genome shotgun (WGS) entry which is preliminary data.</text>
</comment>
<gene>
    <name evidence="1" type="ORF">MANES_15G165200v8</name>
</gene>
<evidence type="ECO:0000313" key="1">
    <source>
        <dbReference type="EMBL" id="KAG8637783.1"/>
    </source>
</evidence>